<sequence>MDVLKESPVWVTPVYAIERTDPVMGGEFGINNVQARQLAWRTQYLRALLAMDHQPDGSHLLCEHHIARLAAIAESKLRLSVPTGRIREGIDRLDVILAGIKQGLDSISGTMGTPLRAIYDALMMSWEYGYTRYAFELFTDNFSLRDAFQDVRVIETIAGDDSIDLENTATIASGEAYLIIDRTTGMQQQVTIKEILTERRVLLHEIMQFSTNDTAVLTKSAWRYAGNKAEADAGATYMTVLTTLLDGIEQGSLIISHKEDVRFMVEYHRESDSPTDWTEVPCTRTYMDQVSGDYRSIYDVPGGRLAFRITALGDTGVDHIVLMSTTTGVLPSTVRTPVVIAPDFRLQRFGALYDAKHAGTEIQFAPDNYFADSVETVTLPASSDPAPVWGLEDTVLAAHPVAPGESVWWRARYRADDGNVSLWSESAQYSRGNMEGGDA</sequence>
<evidence type="ECO:0000313" key="1">
    <source>
        <dbReference type="EMBL" id="NME53113.1"/>
    </source>
</evidence>
<dbReference type="EMBL" id="JABAFY010000066">
    <property type="protein sequence ID" value="NME53113.1"/>
    <property type="molecule type" value="Genomic_DNA"/>
</dbReference>
<evidence type="ECO:0000313" key="2">
    <source>
        <dbReference type="Proteomes" id="UP000522333"/>
    </source>
</evidence>
<organism evidence="1 2">
    <name type="scientific">Desulfovibrio piger</name>
    <dbReference type="NCBI Taxonomy" id="901"/>
    <lineage>
        <taxon>Bacteria</taxon>
        <taxon>Pseudomonadati</taxon>
        <taxon>Thermodesulfobacteriota</taxon>
        <taxon>Desulfovibrionia</taxon>
        <taxon>Desulfovibrionales</taxon>
        <taxon>Desulfovibrionaceae</taxon>
        <taxon>Desulfovibrio</taxon>
    </lineage>
</organism>
<dbReference type="RefSeq" id="WP_168936409.1">
    <property type="nucleotide sequence ID" value="NZ_CAMDEI010000052.1"/>
</dbReference>
<protein>
    <submittedName>
        <fullName evidence="1">Uncharacterized protein</fullName>
    </submittedName>
</protein>
<accession>A0A848CL85</accession>
<gene>
    <name evidence="1" type="ORF">HF854_11455</name>
</gene>
<name>A0A848CL85_9BACT</name>
<dbReference type="Proteomes" id="UP000522333">
    <property type="component" value="Unassembled WGS sequence"/>
</dbReference>
<proteinExistence type="predicted"/>
<comment type="caution">
    <text evidence="1">The sequence shown here is derived from an EMBL/GenBank/DDBJ whole genome shotgun (WGS) entry which is preliminary data.</text>
</comment>
<dbReference type="AlphaFoldDB" id="A0A848CL85"/>
<reference evidence="1 2" key="1">
    <citation type="submission" date="2020-04" db="EMBL/GenBank/DDBJ databases">
        <authorList>
            <person name="Hitch T.C.A."/>
            <person name="Wylensek D."/>
            <person name="Clavel T."/>
        </authorList>
    </citation>
    <scope>NUCLEOTIDE SEQUENCE [LARGE SCALE GENOMIC DNA]</scope>
    <source>
        <strain evidence="1 2">PG-251-APC-1</strain>
    </source>
</reference>